<dbReference type="AlphaFoldDB" id="A0A5R9DXG9"/>
<dbReference type="Gene3D" id="3.30.950.30">
    <property type="entry name" value="Schlafen, AAA domain"/>
    <property type="match status" value="1"/>
</dbReference>
<sequence length="127" mass="15086">MNNEQILKLISKREDEFHDFKQEWYKPSEQSEFIKDIFSFVNTSHHQDCYIIIGVDDNQNIIGLDENDENRRTQQQLIDWVRTWPTANYMLPPIEINSLTIDSKLIDVITIKDTKIFLSILIKDTKV</sequence>
<dbReference type="GO" id="GO:0005524">
    <property type="term" value="F:ATP binding"/>
    <property type="evidence" value="ECO:0007669"/>
    <property type="project" value="UniProtKB-KW"/>
</dbReference>
<dbReference type="OrthoDB" id="869451at2"/>
<dbReference type="Pfam" id="PF04326">
    <property type="entry name" value="SLFN_AlbA_2"/>
    <property type="match status" value="1"/>
</dbReference>
<reference evidence="2 3" key="1">
    <citation type="submission" date="2019-05" db="EMBL/GenBank/DDBJ databases">
        <title>The metagenome of a microbial culture collection derived from dairy environment covers the genomic content of the human microbiome.</title>
        <authorList>
            <person name="Roder T."/>
            <person name="Wuthrich D."/>
            <person name="Sattari Z."/>
            <person name="Von Ah U."/>
            <person name="Bar C."/>
            <person name="Ronchi F."/>
            <person name="Macpherson A.J."/>
            <person name="Ganal-Vonarburg S.C."/>
            <person name="Bruggmann R."/>
            <person name="Vergeres G."/>
        </authorList>
    </citation>
    <scope>NUCLEOTIDE SEQUENCE [LARGE SCALE GENOMIC DNA]</scope>
    <source>
        <strain evidence="2 3">FAM 24227</strain>
    </source>
</reference>
<organism evidence="2 3">
    <name type="scientific">Ruoffia tabacinasalis</name>
    <dbReference type="NCBI Taxonomy" id="87458"/>
    <lineage>
        <taxon>Bacteria</taxon>
        <taxon>Bacillati</taxon>
        <taxon>Bacillota</taxon>
        <taxon>Bacilli</taxon>
        <taxon>Lactobacillales</taxon>
        <taxon>Aerococcaceae</taxon>
        <taxon>Ruoffia</taxon>
    </lineage>
</organism>
<name>A0A5R9DXG9_9LACT</name>
<accession>A0A5R9DXG9</accession>
<dbReference type="Proteomes" id="UP000306420">
    <property type="component" value="Unassembled WGS sequence"/>
</dbReference>
<comment type="caution">
    <text evidence="2">The sequence shown here is derived from an EMBL/GenBank/DDBJ whole genome shotgun (WGS) entry which is preliminary data.</text>
</comment>
<feature type="domain" description="Schlafen AlbA-2" evidence="1">
    <location>
        <begin position="14"/>
        <end position="114"/>
    </location>
</feature>
<dbReference type="InterPro" id="IPR007421">
    <property type="entry name" value="Schlafen_AlbA_2_dom"/>
</dbReference>
<gene>
    <name evidence="2" type="ORF">FEZ33_05820</name>
</gene>
<keyword evidence="2" id="KW-0067">ATP-binding</keyword>
<keyword evidence="2" id="KW-0547">Nucleotide-binding</keyword>
<proteinExistence type="predicted"/>
<evidence type="ECO:0000259" key="1">
    <source>
        <dbReference type="Pfam" id="PF04326"/>
    </source>
</evidence>
<dbReference type="InterPro" id="IPR038461">
    <property type="entry name" value="Schlafen_AlbA_2_dom_sf"/>
</dbReference>
<protein>
    <submittedName>
        <fullName evidence="2">ATP-binding protein</fullName>
    </submittedName>
</protein>
<evidence type="ECO:0000313" key="3">
    <source>
        <dbReference type="Proteomes" id="UP000306420"/>
    </source>
</evidence>
<evidence type="ECO:0000313" key="2">
    <source>
        <dbReference type="EMBL" id="TLQ41481.1"/>
    </source>
</evidence>
<dbReference type="EMBL" id="VBSP01000016">
    <property type="protein sequence ID" value="TLQ41481.1"/>
    <property type="molecule type" value="Genomic_DNA"/>
</dbReference>
<dbReference type="RefSeq" id="WP_138404465.1">
    <property type="nucleotide sequence ID" value="NZ_VBSP01000016.1"/>
</dbReference>